<evidence type="ECO:0000259" key="8">
    <source>
        <dbReference type="PROSITE" id="PS50835"/>
    </source>
</evidence>
<feature type="transmembrane region" description="Helical" evidence="6">
    <location>
        <begin position="250"/>
        <end position="273"/>
    </location>
</feature>
<feature type="domain" description="VASt" evidence="9">
    <location>
        <begin position="747"/>
        <end position="918"/>
    </location>
</feature>
<evidence type="ECO:0000313" key="11">
    <source>
        <dbReference type="Proteomes" id="UP000736164"/>
    </source>
</evidence>
<dbReference type="SMART" id="SM00406">
    <property type="entry name" value="IGv"/>
    <property type="match status" value="1"/>
</dbReference>
<feature type="non-terminal residue" evidence="10">
    <location>
        <position position="1"/>
    </location>
</feature>
<dbReference type="InterPro" id="IPR003599">
    <property type="entry name" value="Ig_sub"/>
</dbReference>
<dbReference type="Proteomes" id="UP000736164">
    <property type="component" value="Unassembled WGS sequence"/>
</dbReference>
<evidence type="ECO:0000256" key="7">
    <source>
        <dbReference type="SAM" id="SignalP"/>
    </source>
</evidence>
<dbReference type="InterPro" id="IPR013783">
    <property type="entry name" value="Ig-like_fold"/>
</dbReference>
<dbReference type="AlphaFoldDB" id="A0A8J7PCV7"/>
<feature type="compositionally biased region" description="Polar residues" evidence="5">
    <location>
        <begin position="419"/>
        <end position="437"/>
    </location>
</feature>
<gene>
    <name evidence="10" type="primary">Gramd1a</name>
    <name evidence="10" type="ORF">GTO95_0010111</name>
</gene>
<dbReference type="GO" id="GO:0032366">
    <property type="term" value="P:intracellular sterol transport"/>
    <property type="evidence" value="ECO:0007669"/>
    <property type="project" value="TreeGrafter"/>
</dbReference>
<feature type="compositionally biased region" description="Polar residues" evidence="5">
    <location>
        <begin position="687"/>
        <end position="698"/>
    </location>
</feature>
<proteinExistence type="predicted"/>
<feature type="compositionally biased region" description="Low complexity" evidence="5">
    <location>
        <begin position="390"/>
        <end position="403"/>
    </location>
</feature>
<feature type="compositionally biased region" description="Basic and acidic residues" evidence="5">
    <location>
        <begin position="298"/>
        <end position="315"/>
    </location>
</feature>
<evidence type="ECO:0000256" key="4">
    <source>
        <dbReference type="ARBA" id="ARBA00023136"/>
    </source>
</evidence>
<dbReference type="GO" id="GO:0015485">
    <property type="term" value="F:cholesterol binding"/>
    <property type="evidence" value="ECO:0007669"/>
    <property type="project" value="TreeGrafter"/>
</dbReference>
<name>A0A8J7PCV7_ATRSP</name>
<comment type="caution">
    <text evidence="10">The sequence shown here is derived from an EMBL/GenBank/DDBJ whole genome shotgun (WGS) entry which is preliminary data.</text>
</comment>
<feature type="region of interest" description="Disordered" evidence="5">
    <location>
        <begin position="636"/>
        <end position="736"/>
    </location>
</feature>
<dbReference type="InterPro" id="IPR011993">
    <property type="entry name" value="PH-like_dom_sf"/>
</dbReference>
<dbReference type="FunFam" id="2.30.29.30:FF:000008">
    <property type="entry name" value="GRAM domain containing 1B"/>
    <property type="match status" value="1"/>
</dbReference>
<sequence length="1106" mass="125658">MRRGVFLSLCLLQAAIQQDPKATQKEEEHVSPWPGALCTINVTQYPHFVMAEVGKNVTMNCKFSYTNEIVSRPILYWYISGKDNEDEYIFPHTAEQYKNRVVQAGDGTPHNKSVQLQQVQLEDTNTYYCMMSYIVNNTSPVRTRSPLGVQLFVHGPLNFFMMSENNSELCCEIRVPSVDNVRLSLLQNGTEVQTYFNATQNGTEFVLSTRFQVESQETLMFECRLKYHDCFHTTQILRQKPQRLEPQHPLILYTFILLFPFCTLLLILSVFLARSKQGHLDSSLQSRLPAPGFTSSPRRGERSIPRVSDTRRSLEMTRGTDPPVQKTHAAFGRFLSVKRVSRVSFAVDVGREHETVVGGAPFSIAVRRTRVSHTTDNRRMVALEGEECGGVQRYGGSSQGSRQLLRRRQTPTPARTRESSQAPTSPPRAQTKTTHTWQDAKERVAHLAAQQKVSDKYFPFIQVLSPTYKQRNEDFRKIFKKLPDTERLIVDYSCALQKDILLQGRLYLSENWICFYSNIFRWETTITIQLKDITSLTKEKTAKLIPNAIQISTDTDKHFFTSFGARDRSYMLIFRLWQNALLDKPLSPKELWHIVHQCYGTELGLTSEDDDYVSPTEHINGLIPGEEVVSELLELTGSDPPSRNSVDLKLDPSPLVDRQGSSRLHTSLESSDGPSFLDDSEPRSDSQQDVSSNHTLTPVSERVKGEGPLSNLSSLDIANDDDLPTDLSNSSDTQEESEVEAFCADLNGRLHINAVYRIGVDRLYELLFADSHFLQDLFEQRRFTDLTVNDWHQENSGNSTRVLTYTIAINNPLGPKTAPVVETQTLYKSSQKHECYVVDSEVITHGIPYQDYFYTVHRYCLTSVARNKCRLRVSSDIRYRKQPWSLVKALIEKNTWSGIEEYYRHLEMEVSKLEALLQTDVVVGEAPCKGPALRRRKRASGRRGVLHDAAGVAGPLSEKERPARGGTGAQYFKLGERSQGGNLSTILLIVSFMICVSLVVLVALNMLLFYKLWSLERAAHTLETWHSYALTDSSKLPQTASEWAQILELQKQFHQAEIQKWQQILKASVGLLDEMKLSLEKLHTGIATPEVQQDPQAQPESKLPQQ</sequence>
<keyword evidence="2 6" id="KW-0812">Transmembrane</keyword>
<evidence type="ECO:0000259" key="9">
    <source>
        <dbReference type="PROSITE" id="PS51778"/>
    </source>
</evidence>
<dbReference type="SUPFAM" id="SSF48726">
    <property type="entry name" value="Immunoglobulin"/>
    <property type="match status" value="1"/>
</dbReference>
<dbReference type="EMBL" id="JAAWVO010077268">
    <property type="protein sequence ID" value="MBN3325726.1"/>
    <property type="molecule type" value="Genomic_DNA"/>
</dbReference>
<dbReference type="InterPro" id="IPR013106">
    <property type="entry name" value="Ig_V-set"/>
</dbReference>
<dbReference type="PROSITE" id="PS51778">
    <property type="entry name" value="VAST"/>
    <property type="match status" value="1"/>
</dbReference>
<evidence type="ECO:0000256" key="6">
    <source>
        <dbReference type="SAM" id="Phobius"/>
    </source>
</evidence>
<dbReference type="PANTHER" id="PTHR23319">
    <property type="entry name" value="GRAM DOMAIN CONTAINING 1B, ISOFORM E"/>
    <property type="match status" value="1"/>
</dbReference>
<evidence type="ECO:0000313" key="10">
    <source>
        <dbReference type="EMBL" id="MBN3325726.1"/>
    </source>
</evidence>
<dbReference type="Pfam" id="PF02893">
    <property type="entry name" value="GRAM"/>
    <property type="match status" value="1"/>
</dbReference>
<dbReference type="GO" id="GO:0140268">
    <property type="term" value="C:endoplasmic reticulum-plasma membrane contact site"/>
    <property type="evidence" value="ECO:0007669"/>
    <property type="project" value="TreeGrafter"/>
</dbReference>
<dbReference type="Pfam" id="PF16016">
    <property type="entry name" value="VASt"/>
    <property type="match status" value="1"/>
</dbReference>
<dbReference type="InterPro" id="IPR004182">
    <property type="entry name" value="GRAM"/>
</dbReference>
<dbReference type="SMART" id="SM00409">
    <property type="entry name" value="IG"/>
    <property type="match status" value="1"/>
</dbReference>
<evidence type="ECO:0000256" key="1">
    <source>
        <dbReference type="ARBA" id="ARBA00004167"/>
    </source>
</evidence>
<dbReference type="InterPro" id="IPR051482">
    <property type="entry name" value="Cholesterol_transport"/>
</dbReference>
<evidence type="ECO:0000256" key="3">
    <source>
        <dbReference type="ARBA" id="ARBA00022989"/>
    </source>
</evidence>
<dbReference type="SMART" id="SM00568">
    <property type="entry name" value="GRAM"/>
    <property type="match status" value="1"/>
</dbReference>
<dbReference type="InterPro" id="IPR036179">
    <property type="entry name" value="Ig-like_dom_sf"/>
</dbReference>
<dbReference type="InterPro" id="IPR007110">
    <property type="entry name" value="Ig-like_dom"/>
</dbReference>
<feature type="transmembrane region" description="Helical" evidence="6">
    <location>
        <begin position="986"/>
        <end position="1010"/>
    </location>
</feature>
<protein>
    <submittedName>
        <fullName evidence="10">GRM1A protein</fullName>
    </submittedName>
</protein>
<feature type="signal peptide" evidence="7">
    <location>
        <begin position="1"/>
        <end position="17"/>
    </location>
</feature>
<dbReference type="Pfam" id="PF07686">
    <property type="entry name" value="V-set"/>
    <property type="match status" value="1"/>
</dbReference>
<keyword evidence="11" id="KW-1185">Reference proteome</keyword>
<keyword evidence="3 6" id="KW-1133">Transmembrane helix</keyword>
<dbReference type="GO" id="GO:0005886">
    <property type="term" value="C:plasma membrane"/>
    <property type="evidence" value="ECO:0007669"/>
    <property type="project" value="TreeGrafter"/>
</dbReference>
<dbReference type="CDD" id="cd13220">
    <property type="entry name" value="PH-GRAM_GRAMDC"/>
    <property type="match status" value="1"/>
</dbReference>
<feature type="chain" id="PRO_5035271685" evidence="7">
    <location>
        <begin position="18"/>
        <end position="1106"/>
    </location>
</feature>
<organism evidence="10 11">
    <name type="scientific">Atractosteus spatula</name>
    <name type="common">Alligator gar</name>
    <name type="synonym">Lepisosteus spatula</name>
    <dbReference type="NCBI Taxonomy" id="7917"/>
    <lineage>
        <taxon>Eukaryota</taxon>
        <taxon>Metazoa</taxon>
        <taxon>Chordata</taxon>
        <taxon>Craniata</taxon>
        <taxon>Vertebrata</taxon>
        <taxon>Euteleostomi</taxon>
        <taxon>Actinopterygii</taxon>
        <taxon>Neopterygii</taxon>
        <taxon>Holostei</taxon>
        <taxon>Semionotiformes</taxon>
        <taxon>Lepisosteidae</taxon>
        <taxon>Atractosteus</taxon>
    </lineage>
</organism>
<dbReference type="PANTHER" id="PTHR23319:SF8">
    <property type="entry name" value="PROTEIN ASTER-A"/>
    <property type="match status" value="1"/>
</dbReference>
<comment type="subcellular location">
    <subcellularLocation>
        <location evidence="1">Membrane</location>
        <topology evidence="1">Single-pass membrane protein</topology>
    </subcellularLocation>
</comment>
<feature type="region of interest" description="Disordered" evidence="5">
    <location>
        <begin position="282"/>
        <end position="325"/>
    </location>
</feature>
<keyword evidence="7" id="KW-0732">Signal</keyword>
<dbReference type="CDD" id="cd00099">
    <property type="entry name" value="IgV"/>
    <property type="match status" value="1"/>
</dbReference>
<dbReference type="InterPro" id="IPR031968">
    <property type="entry name" value="VASt"/>
</dbReference>
<dbReference type="PROSITE" id="PS50835">
    <property type="entry name" value="IG_LIKE"/>
    <property type="match status" value="1"/>
</dbReference>
<dbReference type="GO" id="GO:0120020">
    <property type="term" value="F:cholesterol transfer activity"/>
    <property type="evidence" value="ECO:0007669"/>
    <property type="project" value="TreeGrafter"/>
</dbReference>
<feature type="non-terminal residue" evidence="10">
    <location>
        <position position="1106"/>
    </location>
</feature>
<evidence type="ECO:0000256" key="5">
    <source>
        <dbReference type="SAM" id="MobiDB-lite"/>
    </source>
</evidence>
<accession>A0A8J7PCV7</accession>
<dbReference type="Gene3D" id="2.30.29.30">
    <property type="entry name" value="Pleckstrin-homology domain (PH domain)/Phosphotyrosine-binding domain (PTB)"/>
    <property type="match status" value="1"/>
</dbReference>
<dbReference type="Gene3D" id="2.60.40.10">
    <property type="entry name" value="Immunoglobulins"/>
    <property type="match status" value="1"/>
</dbReference>
<reference evidence="10" key="1">
    <citation type="journal article" date="2021" name="Cell">
        <title>Tracing the genetic footprints of vertebrate landing in non-teleost ray-finned fishes.</title>
        <authorList>
            <person name="Bi X."/>
            <person name="Wang K."/>
            <person name="Yang L."/>
            <person name="Pan H."/>
            <person name="Jiang H."/>
            <person name="Wei Q."/>
            <person name="Fang M."/>
            <person name="Yu H."/>
            <person name="Zhu C."/>
            <person name="Cai Y."/>
            <person name="He Y."/>
            <person name="Gan X."/>
            <person name="Zeng H."/>
            <person name="Yu D."/>
            <person name="Zhu Y."/>
            <person name="Jiang H."/>
            <person name="Qiu Q."/>
            <person name="Yang H."/>
            <person name="Zhang Y.E."/>
            <person name="Wang W."/>
            <person name="Zhu M."/>
            <person name="He S."/>
            <person name="Zhang G."/>
        </authorList>
    </citation>
    <scope>NUCLEOTIDE SEQUENCE</scope>
    <source>
        <strain evidence="10">Allg_001</strain>
    </source>
</reference>
<keyword evidence="4 6" id="KW-0472">Membrane</keyword>
<feature type="region of interest" description="Disordered" evidence="5">
    <location>
        <begin position="390"/>
        <end position="437"/>
    </location>
</feature>
<evidence type="ECO:0000256" key="2">
    <source>
        <dbReference type="ARBA" id="ARBA00022692"/>
    </source>
</evidence>
<feature type="domain" description="Ig-like" evidence="8">
    <location>
        <begin position="34"/>
        <end position="148"/>
    </location>
</feature>
<dbReference type="GO" id="GO:0005789">
    <property type="term" value="C:endoplasmic reticulum membrane"/>
    <property type="evidence" value="ECO:0007669"/>
    <property type="project" value="TreeGrafter"/>
</dbReference>
<feature type="compositionally biased region" description="Polar residues" evidence="5">
    <location>
        <begin position="659"/>
        <end position="673"/>
    </location>
</feature>